<comment type="caution">
    <text evidence="9">Lacks conserved residue(s) required for the propagation of feature annotation.</text>
</comment>
<feature type="site" description="Important for tRNA non-discrimination" evidence="9">
    <location>
        <position position="81"/>
    </location>
</feature>
<comment type="catalytic activity">
    <reaction evidence="9">
        <text>tRNA(Asx) + L-aspartate + ATP = L-aspartyl-tRNA(Asx) + AMP + diphosphate</text>
        <dbReference type="Rhea" id="RHEA:18349"/>
        <dbReference type="Rhea" id="RHEA-COMP:9710"/>
        <dbReference type="Rhea" id="RHEA-COMP:9711"/>
        <dbReference type="ChEBI" id="CHEBI:29991"/>
        <dbReference type="ChEBI" id="CHEBI:30616"/>
        <dbReference type="ChEBI" id="CHEBI:33019"/>
        <dbReference type="ChEBI" id="CHEBI:78442"/>
        <dbReference type="ChEBI" id="CHEBI:78516"/>
        <dbReference type="ChEBI" id="CHEBI:456215"/>
        <dbReference type="EC" id="6.1.1.23"/>
    </reaction>
</comment>
<proteinExistence type="inferred from homology"/>
<dbReference type="NCBIfam" id="TIGR00458">
    <property type="entry name" value="aspS_nondisc"/>
    <property type="match status" value="1"/>
</dbReference>
<reference evidence="11" key="1">
    <citation type="journal article" date="2020" name="mSystems">
        <title>Genome- and Community-Level Interaction Insights into Carbon Utilization and Element Cycling Functions of Hydrothermarchaeota in Hydrothermal Sediment.</title>
        <authorList>
            <person name="Zhou Z."/>
            <person name="Liu Y."/>
            <person name="Xu W."/>
            <person name="Pan J."/>
            <person name="Luo Z.H."/>
            <person name="Li M."/>
        </authorList>
    </citation>
    <scope>NUCLEOTIDE SEQUENCE [LARGE SCALE GENOMIC DNA]</scope>
    <source>
        <strain evidence="11">SpSt-417</strain>
    </source>
</reference>
<dbReference type="InterPro" id="IPR045864">
    <property type="entry name" value="aa-tRNA-synth_II/BPL/LPL"/>
</dbReference>
<dbReference type="AlphaFoldDB" id="A0A7C4XMN9"/>
<dbReference type="InterPro" id="IPR004523">
    <property type="entry name" value="Asp-tRNA_synthase_2"/>
</dbReference>
<feature type="domain" description="Aminoacyl-transfer RNA synthetases class-II family profile" evidence="10">
    <location>
        <begin position="136"/>
        <end position="430"/>
    </location>
</feature>
<dbReference type="GO" id="GO:0006422">
    <property type="term" value="P:aspartyl-tRNA aminoacylation"/>
    <property type="evidence" value="ECO:0007669"/>
    <property type="project" value="UniProtKB-UniRule"/>
</dbReference>
<dbReference type="GO" id="GO:0050560">
    <property type="term" value="F:aspartate-tRNA(Asn) ligase activity"/>
    <property type="evidence" value="ECO:0007669"/>
    <property type="project" value="UniProtKB-EC"/>
</dbReference>
<comment type="caution">
    <text evidence="11">The sequence shown here is derived from an EMBL/GenBank/DDBJ whole genome shotgun (WGS) entry which is preliminary data.</text>
</comment>
<feature type="region of interest" description="Aspartate" evidence="9">
    <location>
        <begin position="191"/>
        <end position="194"/>
    </location>
</feature>
<comment type="function">
    <text evidence="9">Aspartyl-tRNA synthetase with relaxed tRNA specificity since it is able to aspartylate not only its cognate tRNA(Asp) but also tRNA(Asn). Reaction proceeds in two steps: L-aspartate is first activated by ATP to form Asp-AMP and then transferred to the acceptor end of tRNA(Asp/Asn).</text>
</comment>
<dbReference type="GO" id="GO:0005829">
    <property type="term" value="C:cytosol"/>
    <property type="evidence" value="ECO:0007669"/>
    <property type="project" value="TreeGrafter"/>
</dbReference>
<feature type="binding site" evidence="9">
    <location>
        <begin position="401"/>
        <end position="404"/>
    </location>
    <ligand>
        <name>ATP</name>
        <dbReference type="ChEBI" id="CHEBI:30616"/>
    </ligand>
</feature>
<dbReference type="NCBIfam" id="NF003483">
    <property type="entry name" value="PRK05159.1"/>
    <property type="match status" value="1"/>
</dbReference>
<dbReference type="GO" id="GO:0017101">
    <property type="term" value="C:aminoacyl-tRNA synthetase multienzyme complex"/>
    <property type="evidence" value="ECO:0007669"/>
    <property type="project" value="TreeGrafter"/>
</dbReference>
<evidence type="ECO:0000259" key="10">
    <source>
        <dbReference type="PROSITE" id="PS50862"/>
    </source>
</evidence>
<dbReference type="InterPro" id="IPR012340">
    <property type="entry name" value="NA-bd_OB-fold"/>
</dbReference>
<dbReference type="PROSITE" id="PS50862">
    <property type="entry name" value="AA_TRNA_LIGASE_II"/>
    <property type="match status" value="1"/>
</dbReference>
<dbReference type="PANTHER" id="PTHR43450:SF1">
    <property type="entry name" value="ASPARTATE--TRNA LIGASE, CYTOPLASMIC"/>
    <property type="match status" value="1"/>
</dbReference>
<feature type="binding site" evidence="9">
    <location>
        <begin position="213"/>
        <end position="215"/>
    </location>
    <ligand>
        <name>ATP</name>
        <dbReference type="ChEBI" id="CHEBI:30616"/>
    </ligand>
</feature>
<dbReference type="InterPro" id="IPR004364">
    <property type="entry name" value="Aa-tRNA-synt_II"/>
</dbReference>
<protein>
    <recommendedName>
        <fullName evidence="9">Aspartate--tRNA(Asp/Asn) ligase</fullName>
        <ecNumber evidence="9">6.1.1.23</ecNumber>
    </recommendedName>
    <alternativeName>
        <fullName evidence="9">Aspartyl-tRNA synthetase</fullName>
        <shortName evidence="9">AspRS</shortName>
    </alternativeName>
    <alternativeName>
        <fullName evidence="9">Non-discriminating aspartyl-tRNA synthetase</fullName>
        <shortName evidence="9">ND-AspRS</shortName>
    </alternativeName>
</protein>
<dbReference type="InterPro" id="IPR006195">
    <property type="entry name" value="aa-tRNA-synth_II"/>
</dbReference>
<evidence type="ECO:0000256" key="9">
    <source>
        <dbReference type="HAMAP-Rule" id="MF_02075"/>
    </source>
</evidence>
<dbReference type="InterPro" id="IPR004365">
    <property type="entry name" value="NA-bd_OB_tRNA"/>
</dbReference>
<dbReference type="GO" id="GO:0005524">
    <property type="term" value="F:ATP binding"/>
    <property type="evidence" value="ECO:0007669"/>
    <property type="project" value="UniProtKB-UniRule"/>
</dbReference>
<dbReference type="Gene3D" id="2.40.50.140">
    <property type="entry name" value="Nucleic acid-binding proteins"/>
    <property type="match status" value="1"/>
</dbReference>
<dbReference type="GO" id="GO:0004815">
    <property type="term" value="F:aspartate-tRNA ligase activity"/>
    <property type="evidence" value="ECO:0007669"/>
    <property type="project" value="UniProtKB-UniRule"/>
</dbReference>
<feature type="binding site" evidence="9">
    <location>
        <position position="360"/>
    </location>
    <ligand>
        <name>L-aspartate</name>
        <dbReference type="ChEBI" id="CHEBI:29991"/>
    </ligand>
</feature>
<dbReference type="GO" id="GO:0003723">
    <property type="term" value="F:RNA binding"/>
    <property type="evidence" value="ECO:0007669"/>
    <property type="project" value="TreeGrafter"/>
</dbReference>
<evidence type="ECO:0000256" key="1">
    <source>
        <dbReference type="ARBA" id="ARBA00004496"/>
    </source>
</evidence>
<keyword evidence="7 9" id="KW-0648">Protein biosynthesis</keyword>
<evidence type="ECO:0000256" key="6">
    <source>
        <dbReference type="ARBA" id="ARBA00022840"/>
    </source>
</evidence>
<evidence type="ECO:0000256" key="3">
    <source>
        <dbReference type="ARBA" id="ARBA00022490"/>
    </source>
</evidence>
<sequence length="430" mass="48805">MERTHIKQIKEKSGSTVCIKGFIHTVRDQGSIKFLILRDATGLCQVVITKGAKEVFDAVSGLSLESVVSITGLVKAMPQAPGGFEVEASAIEVLSKAAPELPIPVVTEKGGEETDVTLRLDWRSLDLRKPERKNIFKVWTSLEKGFREYFYQNDFYQLYSPAFMSTASESGAEVFEVNYFDRKAYLAQSPQFYKQMAMSSGFEKVFMVGPVFRAEPSYTTRHMTEFTGWDFEVSYIESHYDVMSVVEDAFISGFKKVSEETEVEVIVPTKPFPKISMTEAKRKLQAAGVKSEKEHDISPEEERELCRLIKEETGSDFVFITDYHKDVRAFYHMRHGEKNELTKSFDLLYKGLEVVTGAQREHRYDILVSQAEDRGMPAESLEDYFNFFKYGCPPHGGVGIGPGRIVMKILDLASVKEATFLPRDVKRLRP</sequence>
<dbReference type="PANTHER" id="PTHR43450">
    <property type="entry name" value="ASPARTYL-TRNA SYNTHETASE"/>
    <property type="match status" value="1"/>
</dbReference>
<evidence type="ECO:0000256" key="5">
    <source>
        <dbReference type="ARBA" id="ARBA00022741"/>
    </source>
</evidence>
<dbReference type="HAMAP" id="MF_02075">
    <property type="entry name" value="Asp_tRNA_synth_type2"/>
    <property type="match status" value="1"/>
</dbReference>
<dbReference type="Pfam" id="PF01336">
    <property type="entry name" value="tRNA_anti-codon"/>
    <property type="match status" value="1"/>
</dbReference>
<dbReference type="SUPFAM" id="SSF50249">
    <property type="entry name" value="Nucleic acid-binding proteins"/>
    <property type="match status" value="1"/>
</dbReference>
<evidence type="ECO:0000256" key="4">
    <source>
        <dbReference type="ARBA" id="ARBA00022598"/>
    </source>
</evidence>
<keyword evidence="6 9" id="KW-0067">ATP-binding</keyword>
<organism evidence="11">
    <name type="scientific">candidate division WWE3 bacterium</name>
    <dbReference type="NCBI Taxonomy" id="2053526"/>
    <lineage>
        <taxon>Bacteria</taxon>
        <taxon>Katanobacteria</taxon>
    </lineage>
</organism>
<evidence type="ECO:0000256" key="2">
    <source>
        <dbReference type="ARBA" id="ARBA00005312"/>
    </source>
</evidence>
<keyword evidence="5 9" id="KW-0547">Nucleotide-binding</keyword>
<evidence type="ECO:0000256" key="8">
    <source>
        <dbReference type="ARBA" id="ARBA00023146"/>
    </source>
</evidence>
<dbReference type="InterPro" id="IPR002312">
    <property type="entry name" value="Asp/Asn-tRNA-synth_IIb"/>
</dbReference>
<accession>A0A7C4XMN9</accession>
<feature type="binding site" evidence="9">
    <location>
        <position position="353"/>
    </location>
    <ligand>
        <name>ATP</name>
        <dbReference type="ChEBI" id="CHEBI:30616"/>
    </ligand>
</feature>
<feature type="binding site" evidence="9">
    <location>
        <position position="356"/>
    </location>
    <ligand>
        <name>L-aspartate</name>
        <dbReference type="ChEBI" id="CHEBI:29991"/>
    </ligand>
</feature>
<keyword evidence="4 9" id="KW-0436">Ligase</keyword>
<comment type="similarity">
    <text evidence="2 9">Belongs to the class-II aminoacyl-tRNA synthetase family. Type 2 subfamily.</text>
</comment>
<keyword evidence="3 9" id="KW-0963">Cytoplasm</keyword>
<feature type="binding site" evidence="9">
    <location>
        <position position="213"/>
    </location>
    <ligand>
        <name>L-aspartate</name>
        <dbReference type="ChEBI" id="CHEBI:29991"/>
    </ligand>
</feature>
<dbReference type="PRINTS" id="PR01042">
    <property type="entry name" value="TRNASYNTHASP"/>
</dbReference>
<comment type="subunit">
    <text evidence="9">Homodimer.</text>
</comment>
<evidence type="ECO:0000256" key="7">
    <source>
        <dbReference type="ARBA" id="ARBA00022917"/>
    </source>
</evidence>
<keyword evidence="8 9" id="KW-0030">Aminoacyl-tRNA synthetase</keyword>
<evidence type="ECO:0000313" key="11">
    <source>
        <dbReference type="EMBL" id="HGW29577.1"/>
    </source>
</evidence>
<dbReference type="EMBL" id="DSRT01000076">
    <property type="protein sequence ID" value="HGW29577.1"/>
    <property type="molecule type" value="Genomic_DNA"/>
</dbReference>
<gene>
    <name evidence="9 11" type="primary">aspS</name>
    <name evidence="11" type="ORF">ENR63_01485</name>
</gene>
<name>A0A7C4XMN9_UNCKA</name>
<dbReference type="Pfam" id="PF00152">
    <property type="entry name" value="tRNA-synt_2"/>
    <property type="match status" value="1"/>
</dbReference>
<comment type="subcellular location">
    <subcellularLocation>
        <location evidence="1 9">Cytoplasm</location>
    </subcellularLocation>
</comment>
<dbReference type="EC" id="6.1.1.23" evidence="9"/>
<feature type="binding site" evidence="9">
    <location>
        <position position="169"/>
    </location>
    <ligand>
        <name>L-aspartate</name>
        <dbReference type="ChEBI" id="CHEBI:29991"/>
    </ligand>
</feature>
<dbReference type="SUPFAM" id="SSF55681">
    <property type="entry name" value="Class II aaRS and biotin synthetases"/>
    <property type="match status" value="1"/>
</dbReference>
<dbReference type="Gene3D" id="3.30.930.10">
    <property type="entry name" value="Bira Bifunctional Protein, Domain 2"/>
    <property type="match status" value="1"/>
</dbReference>